<dbReference type="Proteomes" id="UP000322245">
    <property type="component" value="Unassembled WGS sequence"/>
</dbReference>
<organism evidence="2 3">
    <name type="scientific">Cryptococcus floricola</name>
    <dbReference type="NCBI Taxonomy" id="2591691"/>
    <lineage>
        <taxon>Eukaryota</taxon>
        <taxon>Fungi</taxon>
        <taxon>Dikarya</taxon>
        <taxon>Basidiomycota</taxon>
        <taxon>Agaricomycotina</taxon>
        <taxon>Tremellomycetes</taxon>
        <taxon>Tremellales</taxon>
        <taxon>Cryptococcaceae</taxon>
        <taxon>Cryptococcus</taxon>
    </lineage>
</organism>
<gene>
    <name evidence="2" type="ORF">B9479_007749</name>
</gene>
<reference evidence="2 3" key="1">
    <citation type="submission" date="2017-05" db="EMBL/GenBank/DDBJ databases">
        <title>The Genome Sequence of Tsuchiyaea wingfieldii DSM 27421.</title>
        <authorList>
            <person name="Cuomo C."/>
            <person name="Passer A."/>
            <person name="Billmyre B."/>
            <person name="Heitman J."/>
        </authorList>
    </citation>
    <scope>NUCLEOTIDE SEQUENCE [LARGE SCALE GENOMIC DNA]</scope>
    <source>
        <strain evidence="2 3">DSM 27421</strain>
    </source>
</reference>
<sequence length="52" mass="5712">MSQEGHDPRTYNTPTSNDVALIYDNSNDPDHNGRELAPTLLPLIPSSLPSIH</sequence>
<dbReference type="EMBL" id="NIDF01000201">
    <property type="protein sequence ID" value="TYJ51678.1"/>
    <property type="molecule type" value="Genomic_DNA"/>
</dbReference>
<proteinExistence type="predicted"/>
<feature type="region of interest" description="Disordered" evidence="1">
    <location>
        <begin position="1"/>
        <end position="34"/>
    </location>
</feature>
<keyword evidence="3" id="KW-1185">Reference proteome</keyword>
<evidence type="ECO:0000313" key="3">
    <source>
        <dbReference type="Proteomes" id="UP000322245"/>
    </source>
</evidence>
<comment type="caution">
    <text evidence="2">The sequence shown here is derived from an EMBL/GenBank/DDBJ whole genome shotgun (WGS) entry which is preliminary data.</text>
</comment>
<protein>
    <submittedName>
        <fullName evidence="2">Uncharacterized protein</fullName>
    </submittedName>
</protein>
<dbReference type="AlphaFoldDB" id="A0A5D3AM02"/>
<evidence type="ECO:0000313" key="2">
    <source>
        <dbReference type="EMBL" id="TYJ51678.1"/>
    </source>
</evidence>
<accession>A0A5D3AM02</accession>
<evidence type="ECO:0000256" key="1">
    <source>
        <dbReference type="SAM" id="MobiDB-lite"/>
    </source>
</evidence>
<feature type="non-terminal residue" evidence="2">
    <location>
        <position position="52"/>
    </location>
</feature>
<name>A0A5D3AM02_9TREE</name>